<dbReference type="Pfam" id="PF00271">
    <property type="entry name" value="Helicase_C"/>
    <property type="match status" value="1"/>
</dbReference>
<keyword evidence="3 8" id="KW-0378">Hydrolase</keyword>
<dbReference type="Gene3D" id="3.40.50.300">
    <property type="entry name" value="P-loop containing nucleotide triphosphate hydrolases"/>
    <property type="match status" value="2"/>
</dbReference>
<protein>
    <recommendedName>
        <fullName evidence="1">RNA helicase</fullName>
        <ecNumber evidence="1">3.6.4.13</ecNumber>
    </recommendedName>
</protein>
<reference evidence="12 13" key="1">
    <citation type="submission" date="2016-05" db="EMBL/GenBank/DDBJ databases">
        <title>First whole genome sequencing of Entamoeba histolytica HM1:IMSS-clone-6.</title>
        <authorList>
            <person name="Mukherjee Avik.K."/>
            <person name="Izumyama S."/>
            <person name="Nakada-Tsukui K."/>
            <person name="Nozaki T."/>
        </authorList>
    </citation>
    <scope>NUCLEOTIDE SEQUENCE [LARGE SCALE GENOMIC DNA]</scope>
    <source>
        <strain evidence="12 13">HM1:IMSS clone 6</strain>
    </source>
</reference>
<evidence type="ECO:0000313" key="13">
    <source>
        <dbReference type="Proteomes" id="UP000078387"/>
    </source>
</evidence>
<evidence type="ECO:0000259" key="10">
    <source>
        <dbReference type="PROSITE" id="PS51192"/>
    </source>
</evidence>
<dbReference type="FunFam" id="3.40.50.300:FF:000008">
    <property type="entry name" value="ATP-dependent RNA helicase RhlB"/>
    <property type="match status" value="1"/>
</dbReference>
<evidence type="ECO:0000313" key="12">
    <source>
        <dbReference type="EMBL" id="GAT94329.1"/>
    </source>
</evidence>
<evidence type="ECO:0000256" key="1">
    <source>
        <dbReference type="ARBA" id="ARBA00012552"/>
    </source>
</evidence>
<keyword evidence="2 8" id="KW-0547">Nucleotide-binding</keyword>
<dbReference type="Proteomes" id="UP000078387">
    <property type="component" value="Unassembled WGS sequence"/>
</dbReference>
<feature type="domain" description="Helicase ATP-binding" evidence="10">
    <location>
        <begin position="162"/>
        <end position="349"/>
    </location>
</feature>
<dbReference type="Pfam" id="PF00270">
    <property type="entry name" value="DEAD"/>
    <property type="match status" value="1"/>
</dbReference>
<evidence type="ECO:0000256" key="7">
    <source>
        <dbReference type="ARBA" id="ARBA00047984"/>
    </source>
</evidence>
<feature type="compositionally biased region" description="Polar residues" evidence="9">
    <location>
        <begin position="56"/>
        <end position="65"/>
    </location>
</feature>
<dbReference type="VEuPathDB" id="AmoebaDB:EHI5A_077900"/>
<name>A0A5K1V1S6_ENTHI</name>
<dbReference type="OMA" id="CYRSWVR"/>
<evidence type="ECO:0000256" key="8">
    <source>
        <dbReference type="RuleBase" id="RU000492"/>
    </source>
</evidence>
<dbReference type="InterPro" id="IPR000629">
    <property type="entry name" value="RNA-helicase_DEAD-box_CS"/>
</dbReference>
<evidence type="ECO:0000256" key="6">
    <source>
        <dbReference type="ARBA" id="ARBA00022884"/>
    </source>
</evidence>
<evidence type="ECO:0000256" key="5">
    <source>
        <dbReference type="ARBA" id="ARBA00022840"/>
    </source>
</evidence>
<gene>
    <name evidence="12" type="ORF">CL6EHI_175030</name>
</gene>
<dbReference type="GO" id="GO:0016787">
    <property type="term" value="F:hydrolase activity"/>
    <property type="evidence" value="ECO:0007669"/>
    <property type="project" value="UniProtKB-KW"/>
</dbReference>
<dbReference type="InterPro" id="IPR001650">
    <property type="entry name" value="Helicase_C-like"/>
</dbReference>
<comment type="catalytic activity">
    <reaction evidence="7">
        <text>ATP + H2O = ADP + phosphate + H(+)</text>
        <dbReference type="Rhea" id="RHEA:13065"/>
        <dbReference type="ChEBI" id="CHEBI:15377"/>
        <dbReference type="ChEBI" id="CHEBI:15378"/>
        <dbReference type="ChEBI" id="CHEBI:30616"/>
        <dbReference type="ChEBI" id="CHEBI:43474"/>
        <dbReference type="ChEBI" id="CHEBI:456216"/>
        <dbReference type="EC" id="3.6.4.13"/>
    </reaction>
</comment>
<evidence type="ECO:0000256" key="4">
    <source>
        <dbReference type="ARBA" id="ARBA00022806"/>
    </source>
</evidence>
<feature type="compositionally biased region" description="Basic residues" evidence="9">
    <location>
        <begin position="529"/>
        <end position="539"/>
    </location>
</feature>
<feature type="region of interest" description="Disordered" evidence="9">
    <location>
        <begin position="528"/>
        <end position="552"/>
    </location>
</feature>
<keyword evidence="4 8" id="KW-0347">Helicase</keyword>
<proteinExistence type="inferred from homology"/>
<dbReference type="PROSITE" id="PS51194">
    <property type="entry name" value="HELICASE_CTER"/>
    <property type="match status" value="1"/>
</dbReference>
<dbReference type="FunFam" id="3.40.50.300:FF:000397">
    <property type="entry name" value="Probable ATP-dependent RNA helicase DDX4"/>
    <property type="match status" value="1"/>
</dbReference>
<dbReference type="InterPro" id="IPR011545">
    <property type="entry name" value="DEAD/DEAH_box_helicase_dom"/>
</dbReference>
<dbReference type="GO" id="GO:0003723">
    <property type="term" value="F:RNA binding"/>
    <property type="evidence" value="ECO:0007669"/>
    <property type="project" value="UniProtKB-KW"/>
</dbReference>
<dbReference type="VEuPathDB" id="AmoebaDB:EHI7A_052610"/>
<dbReference type="GO" id="GO:0003724">
    <property type="term" value="F:RNA helicase activity"/>
    <property type="evidence" value="ECO:0007669"/>
    <property type="project" value="UniProtKB-EC"/>
</dbReference>
<feature type="compositionally biased region" description="Low complexity" evidence="9">
    <location>
        <begin position="40"/>
        <end position="55"/>
    </location>
</feature>
<dbReference type="InterPro" id="IPR027417">
    <property type="entry name" value="P-loop_NTPase"/>
</dbReference>
<dbReference type="CDD" id="cd18787">
    <property type="entry name" value="SF2_C_DEAD"/>
    <property type="match status" value="1"/>
</dbReference>
<dbReference type="EMBL" id="BDEQ01000001">
    <property type="protein sequence ID" value="GAT94329.1"/>
    <property type="molecule type" value="Genomic_DNA"/>
</dbReference>
<accession>A0A5K1V1S6</accession>
<dbReference type="CDD" id="cd17967">
    <property type="entry name" value="DEADc_DDX3_DDX4"/>
    <property type="match status" value="1"/>
</dbReference>
<sequence length="578" mass="66255">MAYVPPHLRNKEKTTIMKGEPTPISPCFSKKGAYKSDHIPITSRTPQPSRSSSTIYRSDTPTFTRRNNRSTNKDRWYGYRDSREDPKRLEKRNQWLEETKEEREKLIDVTVSYENLEIEVTGKDLPKDTIETFYDIDLGEELDHNIFKAGFYHPMPVQKATIPIVLDKRDLMSCAQTGSGKTAAFLFPIISDILKNPPMPRQSNFSHRVTVFPVALILAPTRELGQQIYEEAVRFTEDTPIRSVCVYGGSDSYTQIQEMGKGCDILVATPGRLLYFTEKKIVSLSSVRYLIFDEADRMLDMGFEPQIREICEDNEMPPVGKRQTLMFSATFPKQIQRLAADFLDDYVFITVGRAGSTVESIQQIILWVEEEIKQEAILDVLGEFAGKGQKTVIFVETKRGADILENYLYDHGYKVDSIHGDRSQADRDFSLKRFKENVIQLLVATDVASRGLDIPDIEVVINYDMPNEIESYVHRVGRTGRAGKKGTAITFINEKTQNLIPPLVSLLEEAKQTIPDWLEEKAQEYRKPFGSKRGRKGGYNRRGAGRFGGRDRRYERRRDNEWDNARSVSTPIKPHMFD</sequence>
<dbReference type="VEuPathDB" id="AmoebaDB:EHI_175030"/>
<evidence type="ECO:0000259" key="11">
    <source>
        <dbReference type="PROSITE" id="PS51194"/>
    </source>
</evidence>
<feature type="region of interest" description="Disordered" evidence="9">
    <location>
        <begin position="1"/>
        <end position="79"/>
    </location>
</feature>
<dbReference type="SMART" id="SM00487">
    <property type="entry name" value="DEXDc"/>
    <property type="match status" value="1"/>
</dbReference>
<evidence type="ECO:0000256" key="2">
    <source>
        <dbReference type="ARBA" id="ARBA00022741"/>
    </source>
</evidence>
<organism evidence="12 13">
    <name type="scientific">Entamoeba histolytica</name>
    <dbReference type="NCBI Taxonomy" id="5759"/>
    <lineage>
        <taxon>Eukaryota</taxon>
        <taxon>Amoebozoa</taxon>
        <taxon>Evosea</taxon>
        <taxon>Archamoebae</taxon>
        <taxon>Mastigamoebida</taxon>
        <taxon>Entamoebidae</taxon>
        <taxon>Entamoeba</taxon>
    </lineage>
</organism>
<dbReference type="PROSITE" id="PS51192">
    <property type="entry name" value="HELICASE_ATP_BIND_1"/>
    <property type="match status" value="1"/>
</dbReference>
<dbReference type="InterPro" id="IPR014001">
    <property type="entry name" value="Helicase_ATP-bd"/>
</dbReference>
<dbReference type="AlphaFoldDB" id="A0A5K1V1S6"/>
<dbReference type="EC" id="3.6.4.13" evidence="1"/>
<dbReference type="PANTHER" id="PTHR47958">
    <property type="entry name" value="ATP-DEPENDENT RNA HELICASE DBP3"/>
    <property type="match status" value="1"/>
</dbReference>
<comment type="caution">
    <text evidence="12">The sequence shown here is derived from an EMBL/GenBank/DDBJ whole genome shotgun (WGS) entry which is preliminary data.</text>
</comment>
<keyword evidence="6" id="KW-0694">RNA-binding</keyword>
<dbReference type="InterPro" id="IPR044763">
    <property type="entry name" value="Ded1/Dbp1_DEADc"/>
</dbReference>
<evidence type="ECO:0000256" key="3">
    <source>
        <dbReference type="ARBA" id="ARBA00022801"/>
    </source>
</evidence>
<feature type="domain" description="Helicase C-terminal" evidence="11">
    <location>
        <begin position="360"/>
        <end position="522"/>
    </location>
</feature>
<dbReference type="SMART" id="SM00490">
    <property type="entry name" value="HELICc"/>
    <property type="match status" value="1"/>
</dbReference>
<evidence type="ECO:0000256" key="9">
    <source>
        <dbReference type="SAM" id="MobiDB-lite"/>
    </source>
</evidence>
<dbReference type="VEuPathDB" id="AmoebaDB:EHI8A_065150"/>
<dbReference type="VEuPathDB" id="AmoebaDB:KM1_101110"/>
<dbReference type="SUPFAM" id="SSF52540">
    <property type="entry name" value="P-loop containing nucleoside triphosphate hydrolases"/>
    <property type="match status" value="1"/>
</dbReference>
<comment type="similarity">
    <text evidence="8">Belongs to the DEAD box helicase family.</text>
</comment>
<dbReference type="GO" id="GO:0005524">
    <property type="term" value="F:ATP binding"/>
    <property type="evidence" value="ECO:0007669"/>
    <property type="project" value="UniProtKB-KW"/>
</dbReference>
<keyword evidence="5 8" id="KW-0067">ATP-binding</keyword>
<dbReference type="PROSITE" id="PS00039">
    <property type="entry name" value="DEAD_ATP_HELICASE"/>
    <property type="match status" value="1"/>
</dbReference>